<keyword evidence="7" id="KW-1185">Reference proteome</keyword>
<organism evidence="6 7">
    <name type="scientific">Palleronia sediminis</name>
    <dbReference type="NCBI Taxonomy" id="2547833"/>
    <lineage>
        <taxon>Bacteria</taxon>
        <taxon>Pseudomonadati</taxon>
        <taxon>Pseudomonadota</taxon>
        <taxon>Alphaproteobacteria</taxon>
        <taxon>Rhodobacterales</taxon>
        <taxon>Roseobacteraceae</taxon>
        <taxon>Palleronia</taxon>
    </lineage>
</organism>
<evidence type="ECO:0000256" key="1">
    <source>
        <dbReference type="ARBA" id="ARBA00004127"/>
    </source>
</evidence>
<dbReference type="EMBL" id="SNAA01000005">
    <property type="protein sequence ID" value="TDL81260.1"/>
    <property type="molecule type" value="Genomic_DNA"/>
</dbReference>
<dbReference type="InterPro" id="IPR008217">
    <property type="entry name" value="Ccc1_fam"/>
</dbReference>
<comment type="subcellular location">
    <subcellularLocation>
        <location evidence="1">Endomembrane system</location>
        <topology evidence="1">Multi-pass membrane protein</topology>
    </subcellularLocation>
</comment>
<dbReference type="Proteomes" id="UP000295701">
    <property type="component" value="Unassembled WGS sequence"/>
</dbReference>
<dbReference type="GO" id="GO:0012505">
    <property type="term" value="C:endomembrane system"/>
    <property type="evidence" value="ECO:0007669"/>
    <property type="project" value="UniProtKB-SubCell"/>
</dbReference>
<dbReference type="OrthoDB" id="5506246at2"/>
<feature type="transmembrane region" description="Helical" evidence="5">
    <location>
        <begin position="206"/>
        <end position="228"/>
    </location>
</feature>
<keyword evidence="2 5" id="KW-0812">Transmembrane</keyword>
<dbReference type="GO" id="GO:0005384">
    <property type="term" value="F:manganese ion transmembrane transporter activity"/>
    <property type="evidence" value="ECO:0007669"/>
    <property type="project" value="InterPro"/>
</dbReference>
<accession>A0A4R6ABR4</accession>
<evidence type="ECO:0000256" key="4">
    <source>
        <dbReference type="ARBA" id="ARBA00023136"/>
    </source>
</evidence>
<evidence type="ECO:0000313" key="7">
    <source>
        <dbReference type="Proteomes" id="UP000295701"/>
    </source>
</evidence>
<comment type="caution">
    <text evidence="6">The sequence shown here is derived from an EMBL/GenBank/DDBJ whole genome shotgun (WGS) entry which is preliminary data.</text>
</comment>
<reference evidence="6 7" key="1">
    <citation type="submission" date="2019-03" db="EMBL/GenBank/DDBJ databases">
        <title>Primorskyibacter sp. SS33 isolated from sediments.</title>
        <authorList>
            <person name="Xunke S."/>
        </authorList>
    </citation>
    <scope>NUCLEOTIDE SEQUENCE [LARGE SCALE GENOMIC DNA]</scope>
    <source>
        <strain evidence="6 7">SS33</strain>
    </source>
</reference>
<evidence type="ECO:0008006" key="8">
    <source>
        <dbReference type="Google" id="ProtNLM"/>
    </source>
</evidence>
<evidence type="ECO:0000313" key="6">
    <source>
        <dbReference type="EMBL" id="TDL81260.1"/>
    </source>
</evidence>
<name>A0A4R6ABR4_9RHOB</name>
<sequence length="230" mass="23647">MPPDHDKPGAPAPKASHLRDAVYGGIDGAVTTFAIVAGVAGAGLPTGIILALGLANVAADGFSMAAGNYSGTKADRDDRHRLRADLHTRIQREPAAMRDALREVFRAKGMSGAGLGAAVDAISADREMWVAMMLAEEHGLGSTEPRPLVAASVTFAAFLGAGIVPLIPFVLSLPAPLPVSAGLTMATFAAIGAIKSRWSLTAWWKSAAETLLIGGTAAIIAYSVGTLFDF</sequence>
<evidence type="ECO:0000256" key="2">
    <source>
        <dbReference type="ARBA" id="ARBA00022692"/>
    </source>
</evidence>
<dbReference type="PANTHER" id="PTHR31851">
    <property type="entry name" value="FE(2+)/MN(2+) TRANSPORTER PCL1"/>
    <property type="match status" value="1"/>
</dbReference>
<feature type="transmembrane region" description="Helical" evidence="5">
    <location>
        <begin position="177"/>
        <end position="194"/>
    </location>
</feature>
<feature type="transmembrane region" description="Helical" evidence="5">
    <location>
        <begin position="148"/>
        <end position="171"/>
    </location>
</feature>
<evidence type="ECO:0000256" key="5">
    <source>
        <dbReference type="SAM" id="Phobius"/>
    </source>
</evidence>
<keyword evidence="3 5" id="KW-1133">Transmembrane helix</keyword>
<evidence type="ECO:0000256" key="3">
    <source>
        <dbReference type="ARBA" id="ARBA00022989"/>
    </source>
</evidence>
<keyword evidence="4 5" id="KW-0472">Membrane</keyword>
<proteinExistence type="predicted"/>
<dbReference type="RefSeq" id="WP_133396203.1">
    <property type="nucleotide sequence ID" value="NZ_SNAA01000005.1"/>
</dbReference>
<dbReference type="AlphaFoldDB" id="A0A4R6ABR4"/>
<gene>
    <name evidence="6" type="ORF">E2L08_06195</name>
</gene>
<dbReference type="Pfam" id="PF01988">
    <property type="entry name" value="VIT1"/>
    <property type="match status" value="1"/>
</dbReference>
<protein>
    <recommendedName>
        <fullName evidence="8">VIT family protein</fullName>
    </recommendedName>
</protein>
<dbReference type="GO" id="GO:0030026">
    <property type="term" value="P:intracellular manganese ion homeostasis"/>
    <property type="evidence" value="ECO:0007669"/>
    <property type="project" value="InterPro"/>
</dbReference>